<dbReference type="Gene3D" id="3.40.50.150">
    <property type="entry name" value="Vaccinia Virus protein VP39"/>
    <property type="match status" value="1"/>
</dbReference>
<dbReference type="AlphaFoldDB" id="A0A1T4QLL2"/>
<evidence type="ECO:0000256" key="8">
    <source>
        <dbReference type="RuleBase" id="RU000417"/>
    </source>
</evidence>
<dbReference type="PROSITE" id="PS51679">
    <property type="entry name" value="SAM_MT_C5"/>
    <property type="match status" value="1"/>
</dbReference>
<keyword evidence="4" id="KW-0680">Restriction system</keyword>
<dbReference type="CDD" id="cd00315">
    <property type="entry name" value="Cyt_C5_DNA_methylase"/>
    <property type="match status" value="1"/>
</dbReference>
<reference evidence="9 10" key="1">
    <citation type="submission" date="2017-02" db="EMBL/GenBank/DDBJ databases">
        <authorList>
            <person name="Peterson S.W."/>
        </authorList>
    </citation>
    <scope>NUCLEOTIDE SEQUENCE [LARGE SCALE GENOMIC DNA]</scope>
    <source>
        <strain evidence="9 10">ATCC 43854</strain>
    </source>
</reference>
<evidence type="ECO:0000313" key="10">
    <source>
        <dbReference type="Proteomes" id="UP000190449"/>
    </source>
</evidence>
<keyword evidence="2 6" id="KW-0808">Transferase</keyword>
<dbReference type="GO" id="GO:0032259">
    <property type="term" value="P:methylation"/>
    <property type="evidence" value="ECO:0007669"/>
    <property type="project" value="UniProtKB-KW"/>
</dbReference>
<evidence type="ECO:0000313" key="9">
    <source>
        <dbReference type="EMBL" id="SKA04653.1"/>
    </source>
</evidence>
<dbReference type="InterPro" id="IPR029063">
    <property type="entry name" value="SAM-dependent_MTases_sf"/>
</dbReference>
<evidence type="ECO:0000256" key="2">
    <source>
        <dbReference type="ARBA" id="ARBA00022679"/>
    </source>
</evidence>
<accession>A0A1T4QLL2</accession>
<dbReference type="PANTHER" id="PTHR46098">
    <property type="entry name" value="TRNA (CYTOSINE(38)-C(5))-METHYLTRANSFERASE"/>
    <property type="match status" value="1"/>
</dbReference>
<evidence type="ECO:0000256" key="7">
    <source>
        <dbReference type="RuleBase" id="RU000416"/>
    </source>
</evidence>
<evidence type="ECO:0000256" key="4">
    <source>
        <dbReference type="ARBA" id="ARBA00022747"/>
    </source>
</evidence>
<evidence type="ECO:0000256" key="6">
    <source>
        <dbReference type="PROSITE-ProRule" id="PRU01016"/>
    </source>
</evidence>
<dbReference type="GO" id="GO:0009307">
    <property type="term" value="P:DNA restriction-modification system"/>
    <property type="evidence" value="ECO:0007669"/>
    <property type="project" value="UniProtKB-KW"/>
</dbReference>
<dbReference type="SUPFAM" id="SSF53335">
    <property type="entry name" value="S-adenosyl-L-methionine-dependent methyltransferases"/>
    <property type="match status" value="1"/>
</dbReference>
<dbReference type="STRING" id="28122.SAMN02745108_02334"/>
<dbReference type="NCBIfam" id="TIGR00675">
    <property type="entry name" value="dcm"/>
    <property type="match status" value="1"/>
</dbReference>
<keyword evidence="3 6" id="KW-0949">S-adenosyl-L-methionine</keyword>
<organism evidence="9 10">
    <name type="scientific">Fibrobacter intestinalis</name>
    <dbReference type="NCBI Taxonomy" id="28122"/>
    <lineage>
        <taxon>Bacteria</taxon>
        <taxon>Pseudomonadati</taxon>
        <taxon>Fibrobacterota</taxon>
        <taxon>Fibrobacteria</taxon>
        <taxon>Fibrobacterales</taxon>
        <taxon>Fibrobacteraceae</taxon>
        <taxon>Fibrobacter</taxon>
    </lineage>
</organism>
<evidence type="ECO:0000256" key="5">
    <source>
        <dbReference type="ARBA" id="ARBA00047422"/>
    </source>
</evidence>
<dbReference type="PANTHER" id="PTHR46098:SF1">
    <property type="entry name" value="TRNA (CYTOSINE(38)-C(5))-METHYLTRANSFERASE"/>
    <property type="match status" value="1"/>
</dbReference>
<evidence type="ECO:0000256" key="1">
    <source>
        <dbReference type="ARBA" id="ARBA00022603"/>
    </source>
</evidence>
<feature type="active site" evidence="6">
    <location>
        <position position="86"/>
    </location>
</feature>
<evidence type="ECO:0000256" key="3">
    <source>
        <dbReference type="ARBA" id="ARBA00022691"/>
    </source>
</evidence>
<dbReference type="PRINTS" id="PR00105">
    <property type="entry name" value="C5METTRFRASE"/>
</dbReference>
<protein>
    <recommendedName>
        <fullName evidence="8">Cytosine-specific methyltransferase</fullName>
        <ecNumber evidence="8">2.1.1.37</ecNumber>
    </recommendedName>
</protein>
<dbReference type="Pfam" id="PF00145">
    <property type="entry name" value="DNA_methylase"/>
    <property type="match status" value="1"/>
</dbReference>
<keyword evidence="1 6" id="KW-0489">Methyltransferase</keyword>
<dbReference type="EC" id="2.1.1.37" evidence="8"/>
<dbReference type="InterPro" id="IPR050750">
    <property type="entry name" value="C5-MTase"/>
</dbReference>
<dbReference type="InterPro" id="IPR018117">
    <property type="entry name" value="C5_DNA_meth_AS"/>
</dbReference>
<dbReference type="GO" id="GO:0003886">
    <property type="term" value="F:DNA (cytosine-5-)-methyltransferase activity"/>
    <property type="evidence" value="ECO:0007669"/>
    <property type="project" value="UniProtKB-EC"/>
</dbReference>
<dbReference type="Proteomes" id="UP000190449">
    <property type="component" value="Unassembled WGS sequence"/>
</dbReference>
<dbReference type="InterPro" id="IPR001525">
    <property type="entry name" value="C5_MeTfrase"/>
</dbReference>
<dbReference type="RefSeq" id="WP_078777065.1">
    <property type="nucleotide sequence ID" value="NZ_FUWU01000050.1"/>
</dbReference>
<proteinExistence type="inferred from homology"/>
<comment type="similarity">
    <text evidence="6 7">Belongs to the class I-like SAM-binding methyltransferase superfamily. C5-methyltransferase family.</text>
</comment>
<dbReference type="PROSITE" id="PS00094">
    <property type="entry name" value="C5_MTASE_1"/>
    <property type="match status" value="1"/>
</dbReference>
<dbReference type="Gene3D" id="3.90.120.10">
    <property type="entry name" value="DNA Methylase, subunit A, domain 2"/>
    <property type="match status" value="1"/>
</dbReference>
<dbReference type="EMBL" id="FUWU01000050">
    <property type="protein sequence ID" value="SKA04653.1"/>
    <property type="molecule type" value="Genomic_DNA"/>
</dbReference>
<sequence length="435" mass="49024">MKKINGRRTVSFIDLFAGIGGIRKGFESALADKGLVGKCVLTSEIKPYAVDVLMENHPGESILGDITQIPAKEIPDFDFLLGGFPCQAFSAAGKRLGFEDTRGTLFFEVARILKEKKPFGFILENVEGLVNHDKVNRSDKIGRTLATILKTLDELGYKVSWRVLNAKDFSVPQDRKRIYIVGTRKAAPDMKNFECRRKPLKAVLQRGRPIWESPFAKLLLSHFSLEELPGKSIKDKRGGKDNIHSWDLEYKGSVSEEQKELLNAILKERRKKKWAEEFGIDWMDGMPLTEKQIRTFYRHPNLRGMLSDLAKKGYLKLEHPKKKVGLTRIQDKNLPQGYNIVAGKMSFEISKILDPNGIAPTLVAMDMQHLFVVDGAGIRPLTLREGLRLFGYPDTYKFNVSTENGYDLLGNTVVVPVIRSVANRVLDIFETEVGG</sequence>
<gene>
    <name evidence="9" type="ORF">SAMN02745108_02334</name>
</gene>
<comment type="catalytic activity">
    <reaction evidence="5 8">
        <text>a 2'-deoxycytidine in DNA + S-adenosyl-L-methionine = a 5-methyl-2'-deoxycytidine in DNA + S-adenosyl-L-homocysteine + H(+)</text>
        <dbReference type="Rhea" id="RHEA:13681"/>
        <dbReference type="Rhea" id="RHEA-COMP:11369"/>
        <dbReference type="Rhea" id="RHEA-COMP:11370"/>
        <dbReference type="ChEBI" id="CHEBI:15378"/>
        <dbReference type="ChEBI" id="CHEBI:57856"/>
        <dbReference type="ChEBI" id="CHEBI:59789"/>
        <dbReference type="ChEBI" id="CHEBI:85452"/>
        <dbReference type="ChEBI" id="CHEBI:85454"/>
        <dbReference type="EC" id="2.1.1.37"/>
    </reaction>
</comment>
<name>A0A1T4QLL2_9BACT</name>